<name>A0A1L6ZPI0_BACIA</name>
<dbReference type="EMBL" id="CP015609">
    <property type="protein sequence ID" value="APT48412.1"/>
    <property type="molecule type" value="Genomic_DNA"/>
</dbReference>
<accession>A0A1L6ZPI0</accession>
<sequence>MSGNLIAILQEARRREAADAFRHRGQQTLAEILAPRPWDGLLIQAAETPAQPTPMERLALSFVADALRLLKGGA</sequence>
<organism evidence="1 2">
    <name type="scientific">Bacillus safensis</name>
    <dbReference type="NCBI Taxonomy" id="561879"/>
    <lineage>
        <taxon>Bacteria</taxon>
        <taxon>Bacillati</taxon>
        <taxon>Bacillota</taxon>
        <taxon>Bacilli</taxon>
        <taxon>Bacillales</taxon>
        <taxon>Bacillaceae</taxon>
        <taxon>Bacillus</taxon>
    </lineage>
</organism>
<dbReference type="AlphaFoldDB" id="A0A1L6ZPI0"/>
<dbReference type="Proteomes" id="UP000185426">
    <property type="component" value="Plasmid unnamed2"/>
</dbReference>
<gene>
    <name evidence="1" type="ORF">BSA145_21340</name>
</gene>
<keyword evidence="1" id="KW-0614">Plasmid</keyword>
<proteinExistence type="predicted"/>
<protein>
    <submittedName>
        <fullName evidence="1">Uncharacterized protein</fullName>
    </submittedName>
</protein>
<reference evidence="1 2" key="1">
    <citation type="submission" date="2016-05" db="EMBL/GenBank/DDBJ databases">
        <title>Complete Genome and Methylome Analysis of Psychrotrophic Bacterial Isolates from Antarctic Lake Untersee.</title>
        <authorList>
            <person name="Fomenkov A."/>
            <person name="Akimov V.N."/>
            <person name="Vasilyeva L.V."/>
            <person name="Andersen D."/>
            <person name="Vincze T."/>
            <person name="Roberts R.J."/>
        </authorList>
    </citation>
    <scope>NUCLEOTIDE SEQUENCE [LARGE SCALE GENOMIC DNA]</scope>
    <source>
        <strain evidence="1 2">U14-5</strain>
        <plasmid evidence="1 2">unnamed2</plasmid>
    </source>
</reference>
<evidence type="ECO:0000313" key="2">
    <source>
        <dbReference type="Proteomes" id="UP000185426"/>
    </source>
</evidence>
<geneLocation type="plasmid" evidence="1 2">
    <name>unnamed2</name>
</geneLocation>
<evidence type="ECO:0000313" key="1">
    <source>
        <dbReference type="EMBL" id="APT48412.1"/>
    </source>
</evidence>